<dbReference type="RefSeq" id="WP_120771907.1">
    <property type="nucleotide sequence ID" value="NZ_CP032627.1"/>
</dbReference>
<sequence length="78" mass="9176">MPISDSSYKGTEADGSFSVDYCIYCYMQGRFMQPNISFDEMVKIGQKGLEASPMPKFQKWMFKKLYPMQLKGLKRWKK</sequence>
<evidence type="ECO:0000259" key="1">
    <source>
        <dbReference type="Pfam" id="PF12674"/>
    </source>
</evidence>
<dbReference type="KEGG" id="lact:D7I46_05080"/>
<dbReference type="Pfam" id="PF12674">
    <property type="entry name" value="Zn_ribbon_2"/>
    <property type="match status" value="1"/>
</dbReference>
<keyword evidence="3" id="KW-1185">Reference proteome</keyword>
<dbReference type="EMBL" id="CP032627">
    <property type="protein sequence ID" value="AYG00519.1"/>
    <property type="molecule type" value="Genomic_DNA"/>
</dbReference>
<dbReference type="InterPro" id="IPR025868">
    <property type="entry name" value="Zn_ribbon_dom_put"/>
</dbReference>
<dbReference type="AlphaFoldDB" id="A0A387BGJ4"/>
<evidence type="ECO:0000313" key="3">
    <source>
        <dbReference type="Proteomes" id="UP000269374"/>
    </source>
</evidence>
<reference evidence="2 3" key="1">
    <citation type="submission" date="2018-09" db="EMBL/GenBank/DDBJ databases">
        <title>Genome sequencing of strain 1JSPR-7.</title>
        <authorList>
            <person name="Heo J."/>
            <person name="Kim S.-J."/>
            <person name="Kwon S.-W."/>
        </authorList>
    </citation>
    <scope>NUCLEOTIDE SEQUENCE [LARGE SCALE GENOMIC DNA]</scope>
    <source>
        <strain evidence="2 3">1JSPR-7</strain>
    </source>
</reference>
<proteinExistence type="predicted"/>
<protein>
    <recommendedName>
        <fullName evidence="1">Putative zinc ribbon domain-containing protein</fullName>
    </recommendedName>
</protein>
<evidence type="ECO:0000313" key="2">
    <source>
        <dbReference type="EMBL" id="AYG00519.1"/>
    </source>
</evidence>
<name>A0A387BGJ4_9LACT</name>
<dbReference type="OrthoDB" id="9801008at2"/>
<feature type="domain" description="Putative zinc ribbon" evidence="1">
    <location>
        <begin position="1"/>
        <end position="77"/>
    </location>
</feature>
<organism evidence="2 3">
    <name type="scientific">Lactococcus allomyrinae</name>
    <dbReference type="NCBI Taxonomy" id="2419773"/>
    <lineage>
        <taxon>Bacteria</taxon>
        <taxon>Bacillati</taxon>
        <taxon>Bacillota</taxon>
        <taxon>Bacilli</taxon>
        <taxon>Lactobacillales</taxon>
        <taxon>Streptococcaceae</taxon>
        <taxon>Lactococcus</taxon>
    </lineage>
</organism>
<gene>
    <name evidence="2" type="ORF">D7I46_05080</name>
</gene>
<accession>A0A387BGJ4</accession>
<dbReference type="Proteomes" id="UP000269374">
    <property type="component" value="Chromosome"/>
</dbReference>